<dbReference type="Gene3D" id="1.10.10.60">
    <property type="entry name" value="Homeodomain-like"/>
    <property type="match status" value="1"/>
</dbReference>
<dbReference type="PANTHER" id="PTHR47894:SF1">
    <property type="entry name" value="HTH-TYPE TRANSCRIPTIONAL REGULATOR VQSM"/>
    <property type="match status" value="1"/>
</dbReference>
<keyword evidence="3" id="KW-0804">Transcription</keyword>
<dbReference type="GO" id="GO:0003700">
    <property type="term" value="F:DNA-binding transcription factor activity"/>
    <property type="evidence" value="ECO:0007669"/>
    <property type="project" value="InterPro"/>
</dbReference>
<dbReference type="PANTHER" id="PTHR47894">
    <property type="entry name" value="HTH-TYPE TRANSCRIPTIONAL REGULATOR GADX"/>
    <property type="match status" value="1"/>
</dbReference>
<name>A0A9X1XQ58_9VIBR</name>
<organism evidence="5 6">
    <name type="scientific">Vibrio amylolyticus</name>
    <dbReference type="NCBI Taxonomy" id="2847292"/>
    <lineage>
        <taxon>Bacteria</taxon>
        <taxon>Pseudomonadati</taxon>
        <taxon>Pseudomonadota</taxon>
        <taxon>Gammaproteobacteria</taxon>
        <taxon>Vibrionales</taxon>
        <taxon>Vibrionaceae</taxon>
        <taxon>Vibrio</taxon>
    </lineage>
</organism>
<comment type="caution">
    <text evidence="5">The sequence shown here is derived from an EMBL/GenBank/DDBJ whole genome shotgun (WGS) entry which is preliminary data.</text>
</comment>
<dbReference type="GO" id="GO:0005829">
    <property type="term" value="C:cytosol"/>
    <property type="evidence" value="ECO:0007669"/>
    <property type="project" value="TreeGrafter"/>
</dbReference>
<dbReference type="SMART" id="SM00342">
    <property type="entry name" value="HTH_ARAC"/>
    <property type="match status" value="1"/>
</dbReference>
<dbReference type="PRINTS" id="PR00032">
    <property type="entry name" value="HTHARAC"/>
</dbReference>
<dbReference type="AlphaFoldDB" id="A0A9X1XQ58"/>
<protein>
    <submittedName>
        <fullName evidence="5">Helix-turn-helix domain-containing protein</fullName>
    </submittedName>
</protein>
<reference evidence="5" key="1">
    <citation type="submission" date="2021-11" db="EMBL/GenBank/DDBJ databases">
        <title>Vibrio ZSDE26 sp. nov. and Vibrio ZSDZ34 sp. nov., isolated from coastal seawater in Qingdao.</title>
        <authorList>
            <person name="Zhang P."/>
        </authorList>
    </citation>
    <scope>NUCLEOTIDE SEQUENCE</scope>
    <source>
        <strain evidence="5">ZSDE26</strain>
    </source>
</reference>
<keyword evidence="2" id="KW-0238">DNA-binding</keyword>
<dbReference type="SUPFAM" id="SSF46689">
    <property type="entry name" value="Homeodomain-like"/>
    <property type="match status" value="1"/>
</dbReference>
<dbReference type="EMBL" id="JAJHVV010000005">
    <property type="protein sequence ID" value="MCK6263529.1"/>
    <property type="molecule type" value="Genomic_DNA"/>
</dbReference>
<keyword evidence="6" id="KW-1185">Reference proteome</keyword>
<gene>
    <name evidence="5" type="ORF">KP803_09625</name>
</gene>
<evidence type="ECO:0000256" key="2">
    <source>
        <dbReference type="ARBA" id="ARBA00023125"/>
    </source>
</evidence>
<dbReference type="Proteomes" id="UP001139559">
    <property type="component" value="Unassembled WGS sequence"/>
</dbReference>
<dbReference type="InterPro" id="IPR018060">
    <property type="entry name" value="HTH_AraC"/>
</dbReference>
<dbReference type="RefSeq" id="WP_248008611.1">
    <property type="nucleotide sequence ID" value="NZ_JAJHVV010000005.1"/>
</dbReference>
<dbReference type="InterPro" id="IPR020449">
    <property type="entry name" value="Tscrpt_reg_AraC-type_HTH"/>
</dbReference>
<feature type="domain" description="HTH araC/xylS-type" evidence="4">
    <location>
        <begin position="238"/>
        <end position="336"/>
    </location>
</feature>
<dbReference type="Pfam" id="PF12833">
    <property type="entry name" value="HTH_18"/>
    <property type="match status" value="1"/>
</dbReference>
<evidence type="ECO:0000313" key="6">
    <source>
        <dbReference type="Proteomes" id="UP001139559"/>
    </source>
</evidence>
<sequence length="342" mass="39135">MTKINQSTNSAISLVRREDVEFFISLFREFDDDYYPFLRQAQIPNDILDPKASYKYLPETTLKNLILVLGSRLSTSDFGHLIATSCSLNYVPKFISQLTCEGSLKEVLEEFSLILKTASSDANVYPVNAGGKWWLIRDKNNSDELWFKYGEMFAITFLCELLKVLTKGAWKPIEIGIQTDRDDEFSLLPELAQTQFYCCRPTTALHIPDEIMAMPITFARASNFDNPPPIPSCDTFLDSFKLAMIPYISMGKLPIKIASEILNMNVRTIQRRFSDQGSTYSEVIESMVLTQILDLLKCDQLPITDIASKMGYSDSAHFTRAFKRLMHMTPREYKKKLKNKTL</sequence>
<dbReference type="PROSITE" id="PS01124">
    <property type="entry name" value="HTH_ARAC_FAMILY_2"/>
    <property type="match status" value="1"/>
</dbReference>
<keyword evidence="1" id="KW-0805">Transcription regulation</keyword>
<evidence type="ECO:0000259" key="4">
    <source>
        <dbReference type="PROSITE" id="PS01124"/>
    </source>
</evidence>
<proteinExistence type="predicted"/>
<dbReference type="GO" id="GO:0000976">
    <property type="term" value="F:transcription cis-regulatory region binding"/>
    <property type="evidence" value="ECO:0007669"/>
    <property type="project" value="TreeGrafter"/>
</dbReference>
<evidence type="ECO:0000256" key="1">
    <source>
        <dbReference type="ARBA" id="ARBA00023015"/>
    </source>
</evidence>
<evidence type="ECO:0000313" key="5">
    <source>
        <dbReference type="EMBL" id="MCK6263529.1"/>
    </source>
</evidence>
<dbReference type="InterPro" id="IPR009057">
    <property type="entry name" value="Homeodomain-like_sf"/>
</dbReference>
<evidence type="ECO:0000256" key="3">
    <source>
        <dbReference type="ARBA" id="ARBA00023163"/>
    </source>
</evidence>
<accession>A0A9X1XQ58</accession>